<organism evidence="18 19">
    <name type="scientific">Methanosarcina mazei LYC</name>
    <dbReference type="NCBI Taxonomy" id="1434114"/>
    <lineage>
        <taxon>Archaea</taxon>
        <taxon>Methanobacteriati</taxon>
        <taxon>Methanobacteriota</taxon>
        <taxon>Stenosarchaea group</taxon>
        <taxon>Methanomicrobia</taxon>
        <taxon>Methanosarcinales</taxon>
        <taxon>Methanosarcinaceae</taxon>
        <taxon>Methanosarcina</taxon>
    </lineage>
</organism>
<dbReference type="PROSITE" id="PS00742">
    <property type="entry name" value="PEP_ENZYMES_2"/>
    <property type="match status" value="1"/>
</dbReference>
<keyword evidence="18" id="KW-0670">Pyruvate</keyword>
<dbReference type="PROSITE" id="PS00370">
    <property type="entry name" value="PEP_ENZYMES_PHOS_SITE"/>
    <property type="match status" value="1"/>
</dbReference>
<feature type="domain" description="PEP-utilising enzyme mobile" evidence="15">
    <location>
        <begin position="394"/>
        <end position="464"/>
    </location>
</feature>
<evidence type="ECO:0000259" key="15">
    <source>
        <dbReference type="Pfam" id="PF00391"/>
    </source>
</evidence>
<comment type="cofactor">
    <cofactor evidence="1 14">
        <name>Mg(2+)</name>
        <dbReference type="ChEBI" id="CHEBI:18420"/>
    </cofactor>
</comment>
<dbReference type="GO" id="GO:0046872">
    <property type="term" value="F:metal ion binding"/>
    <property type="evidence" value="ECO:0007669"/>
    <property type="project" value="UniProtKB-KW"/>
</dbReference>
<dbReference type="InterPro" id="IPR000121">
    <property type="entry name" value="PEP_util_C"/>
</dbReference>
<dbReference type="PIRSF" id="PIRSF000854">
    <property type="entry name" value="PEP_synthase"/>
    <property type="match status" value="1"/>
</dbReference>
<keyword evidence="9 14" id="KW-0547">Nucleotide-binding</keyword>
<dbReference type="Gene3D" id="3.30.1490.20">
    <property type="entry name" value="ATP-grasp fold, A domain"/>
    <property type="match status" value="1"/>
</dbReference>
<comment type="pathway">
    <text evidence="3 14">Carbohydrate biosynthesis; gluconeogenesis.</text>
</comment>
<dbReference type="NCBIfam" id="NF005057">
    <property type="entry name" value="PRK06464.1"/>
    <property type="match status" value="1"/>
</dbReference>
<comment type="catalytic activity">
    <reaction evidence="13 14">
        <text>pyruvate + ATP + H2O = phosphoenolpyruvate + AMP + phosphate + 2 H(+)</text>
        <dbReference type="Rhea" id="RHEA:11364"/>
        <dbReference type="ChEBI" id="CHEBI:15361"/>
        <dbReference type="ChEBI" id="CHEBI:15377"/>
        <dbReference type="ChEBI" id="CHEBI:15378"/>
        <dbReference type="ChEBI" id="CHEBI:30616"/>
        <dbReference type="ChEBI" id="CHEBI:43474"/>
        <dbReference type="ChEBI" id="CHEBI:58702"/>
        <dbReference type="ChEBI" id="CHEBI:456215"/>
        <dbReference type="EC" id="2.7.9.2"/>
    </reaction>
</comment>
<dbReference type="FunFam" id="3.30.1490.20:FF:000010">
    <property type="entry name" value="Phosphoenolpyruvate synthase"/>
    <property type="match status" value="1"/>
</dbReference>
<proteinExistence type="inferred from homology"/>
<evidence type="ECO:0000259" key="16">
    <source>
        <dbReference type="Pfam" id="PF01326"/>
    </source>
</evidence>
<evidence type="ECO:0000256" key="1">
    <source>
        <dbReference type="ARBA" id="ARBA00001946"/>
    </source>
</evidence>
<evidence type="ECO:0000313" key="18">
    <source>
        <dbReference type="EMBL" id="AKB68551.1"/>
    </source>
</evidence>
<dbReference type="PATRIC" id="fig|1434114.4.peg.2550"/>
<dbReference type="InterPro" id="IPR040442">
    <property type="entry name" value="Pyrv_kinase-like_dom_sf"/>
</dbReference>
<evidence type="ECO:0000256" key="13">
    <source>
        <dbReference type="ARBA" id="ARBA00047700"/>
    </source>
</evidence>
<comment type="similarity">
    <text evidence="4 14">Belongs to the PEP-utilizing enzyme family.</text>
</comment>
<reference evidence="18 19" key="1">
    <citation type="submission" date="2014-07" db="EMBL/GenBank/DDBJ databases">
        <title>Methanogenic archaea and the global carbon cycle.</title>
        <authorList>
            <person name="Henriksen J.R."/>
            <person name="Luke J."/>
            <person name="Reinhart S."/>
            <person name="Benedict M.N."/>
            <person name="Youngblut N.D."/>
            <person name="Metcalf M.E."/>
            <person name="Whitaker R.J."/>
            <person name="Metcalf W.W."/>
        </authorList>
    </citation>
    <scope>NUCLEOTIDE SEQUENCE [LARGE SCALE GENOMIC DNA]</scope>
    <source>
        <strain evidence="18 19">LYC</strain>
    </source>
</reference>
<dbReference type="PANTHER" id="PTHR43030">
    <property type="entry name" value="PHOSPHOENOLPYRUVATE SYNTHASE"/>
    <property type="match status" value="1"/>
</dbReference>
<comment type="function">
    <text evidence="2 14">Catalyzes the phosphorylation of pyruvate to phosphoenolpyruvate.</text>
</comment>
<gene>
    <name evidence="18" type="ORF">MSMAL_2008</name>
</gene>
<protein>
    <recommendedName>
        <fullName evidence="6 14">Phosphoenolpyruvate synthase</fullName>
        <shortName evidence="14">PEP synthase</shortName>
        <ecNumber evidence="5 14">2.7.9.2</ecNumber>
    </recommendedName>
    <alternativeName>
        <fullName evidence="14">Pyruvate, water dikinase</fullName>
    </alternativeName>
</protein>
<dbReference type="HOGENOM" id="CLU_007308_6_2_2"/>
<evidence type="ECO:0000313" key="19">
    <source>
        <dbReference type="Proteomes" id="UP000033063"/>
    </source>
</evidence>
<evidence type="ECO:0000256" key="8">
    <source>
        <dbReference type="ARBA" id="ARBA00022723"/>
    </source>
</evidence>
<dbReference type="Pfam" id="PF00391">
    <property type="entry name" value="PEP-utilizers"/>
    <property type="match status" value="1"/>
</dbReference>
<dbReference type="Pfam" id="PF02896">
    <property type="entry name" value="PEP-utilizers_C"/>
    <property type="match status" value="1"/>
</dbReference>
<evidence type="ECO:0000256" key="12">
    <source>
        <dbReference type="ARBA" id="ARBA00022842"/>
    </source>
</evidence>
<dbReference type="InterPro" id="IPR002192">
    <property type="entry name" value="PPDK_AMP/ATP-bd"/>
</dbReference>
<evidence type="ECO:0000256" key="5">
    <source>
        <dbReference type="ARBA" id="ARBA00011996"/>
    </source>
</evidence>
<dbReference type="Gene3D" id="3.30.470.20">
    <property type="entry name" value="ATP-grasp fold, B domain"/>
    <property type="match status" value="1"/>
</dbReference>
<evidence type="ECO:0000256" key="6">
    <source>
        <dbReference type="ARBA" id="ARBA00021623"/>
    </source>
</evidence>
<keyword evidence="11 14" id="KW-0067">ATP-binding</keyword>
<accession>A0A0E3LWC9</accession>
<sequence length="805" mass="90241">MPEDKNKYIRWFEETTIEDIPTVGGKNASIGEMYRELTSKGVRIPNGFSVTASAYWHMLETGGILEKLKKTMEGLDTSDVSDLAKRGKAARDLILDAGIPDDIWQEIKGAYDRLCEQYGEYTDVAVRSSATAEDLPTASFAGQQETYLNIRGYPGLKDACIRCFASLFTDRAISYRVTHGFDHFKVALSIGIMKMVRSDLASSGVIFTLDTETGFRDVVFITGAYGLGENIVQGQVNPDEFYVFKPTFREGYKPIIQKKLGSKEIKMIYGRGDSKVLTRNVEVPEADRQRFCINDEEVLKLAEYAIDIEDHYSNKYDESRPMDIEWAKDGITGELFIVQARPETVQSQREKDVLETYVIEEKSEVLVKGRSVGDRIASGKARVITDVSDLPSFRPGEILIADTTTPDWEPVMKTAAAIVTNKGGRTCHAAIVSRELGIPAVVGAENATEVLNTGREITVSCAEGEDGLVYAGLLPFRKNTVSLKDLERPQTEIMMNLGNPESAFSFSMIPNDGIGLARLEFIITSYIKVHPMALVHPEQVKDPRELREIERLTRGYEKKEDYFIKQLARGVGMITAAFYPKPVVVRMSDFKTNEYASLLGGRYFEMEENNPMIGFRGASRYFDERYREGFALECRAMKKVRDEMGLKNLILMVPFCRTVEEAKKVIAEMEKNGLRRGENGLQIYVMCEIPNNVLLVDEFSEYFDGFSIGSNDLTQLTLGVDRDSEMLAAEFDERDPGVLKIMSMAVQGAKRNERHSGICGQAPSDFPEIAEFLVKEGIDSISLNPDSVMKITLKVLETEKELGKR</sequence>
<dbReference type="SUPFAM" id="SSF51621">
    <property type="entry name" value="Phosphoenolpyruvate/pyruvate domain"/>
    <property type="match status" value="1"/>
</dbReference>
<dbReference type="InterPro" id="IPR008279">
    <property type="entry name" value="PEP-util_enz_mobile_dom"/>
</dbReference>
<dbReference type="InterPro" id="IPR006319">
    <property type="entry name" value="PEP_synth"/>
</dbReference>
<name>A0A0E3LWC9_METMZ</name>
<dbReference type="Proteomes" id="UP000033063">
    <property type="component" value="Chromosome"/>
</dbReference>
<dbReference type="SUPFAM" id="SSF52009">
    <property type="entry name" value="Phosphohistidine domain"/>
    <property type="match status" value="1"/>
</dbReference>
<dbReference type="PANTHER" id="PTHR43030:SF1">
    <property type="entry name" value="PHOSPHOENOLPYRUVATE SYNTHASE"/>
    <property type="match status" value="1"/>
</dbReference>
<dbReference type="GeneID" id="24865111"/>
<evidence type="ECO:0000259" key="17">
    <source>
        <dbReference type="Pfam" id="PF02896"/>
    </source>
</evidence>
<evidence type="ECO:0000256" key="2">
    <source>
        <dbReference type="ARBA" id="ARBA00002988"/>
    </source>
</evidence>
<evidence type="ECO:0000256" key="3">
    <source>
        <dbReference type="ARBA" id="ARBA00004742"/>
    </source>
</evidence>
<dbReference type="EC" id="2.7.9.2" evidence="5 14"/>
<dbReference type="Pfam" id="PF01326">
    <property type="entry name" value="PPDK_N"/>
    <property type="match status" value="1"/>
</dbReference>
<dbReference type="GO" id="GO:0008986">
    <property type="term" value="F:pyruvate, water dikinase activity"/>
    <property type="evidence" value="ECO:0007669"/>
    <property type="project" value="UniProtKB-EC"/>
</dbReference>
<evidence type="ECO:0000256" key="7">
    <source>
        <dbReference type="ARBA" id="ARBA00022679"/>
    </source>
</evidence>
<dbReference type="RefSeq" id="WP_015412755.1">
    <property type="nucleotide sequence ID" value="NZ_CP009513.1"/>
</dbReference>
<evidence type="ECO:0000256" key="14">
    <source>
        <dbReference type="PIRNR" id="PIRNR000854"/>
    </source>
</evidence>
<evidence type="ECO:0000256" key="10">
    <source>
        <dbReference type="ARBA" id="ARBA00022777"/>
    </source>
</evidence>
<dbReference type="GO" id="GO:0005524">
    <property type="term" value="F:ATP binding"/>
    <property type="evidence" value="ECO:0007669"/>
    <property type="project" value="UniProtKB-KW"/>
</dbReference>
<evidence type="ECO:0000256" key="9">
    <source>
        <dbReference type="ARBA" id="ARBA00022741"/>
    </source>
</evidence>
<dbReference type="NCBIfam" id="TIGR01418">
    <property type="entry name" value="PEP_synth"/>
    <property type="match status" value="1"/>
</dbReference>
<dbReference type="InterPro" id="IPR036637">
    <property type="entry name" value="Phosphohistidine_dom_sf"/>
</dbReference>
<dbReference type="UniPathway" id="UPA00138"/>
<dbReference type="SUPFAM" id="SSF56059">
    <property type="entry name" value="Glutathione synthetase ATP-binding domain-like"/>
    <property type="match status" value="1"/>
</dbReference>
<dbReference type="InterPro" id="IPR023151">
    <property type="entry name" value="PEP_util_CS"/>
</dbReference>
<dbReference type="InterPro" id="IPR015813">
    <property type="entry name" value="Pyrv/PenolPyrv_kinase-like_dom"/>
</dbReference>
<dbReference type="AlphaFoldDB" id="A0A0E3LWC9"/>
<dbReference type="InterPro" id="IPR018274">
    <property type="entry name" value="PEP_util_AS"/>
</dbReference>
<keyword evidence="8 14" id="KW-0479">Metal-binding</keyword>
<dbReference type="InterPro" id="IPR013815">
    <property type="entry name" value="ATP_grasp_subdomain_1"/>
</dbReference>
<dbReference type="FunFam" id="3.30.470.20:FF:000017">
    <property type="entry name" value="Phosphoenolpyruvate synthase"/>
    <property type="match status" value="1"/>
</dbReference>
<feature type="domain" description="Pyruvate phosphate dikinase AMP/ATP-binding" evidence="16">
    <location>
        <begin position="21"/>
        <end position="352"/>
    </location>
</feature>
<dbReference type="Gene3D" id="3.50.30.10">
    <property type="entry name" value="Phosphohistidine domain"/>
    <property type="match status" value="1"/>
</dbReference>
<feature type="domain" description="PEP-utilising enzyme C-terminal" evidence="17">
    <location>
        <begin position="488"/>
        <end position="796"/>
    </location>
</feature>
<evidence type="ECO:0000256" key="4">
    <source>
        <dbReference type="ARBA" id="ARBA00007837"/>
    </source>
</evidence>
<keyword evidence="12 14" id="KW-0460">Magnesium</keyword>
<dbReference type="FunFam" id="3.50.30.10:FF:000002">
    <property type="entry name" value="Phosphoenolpyruvate synthase"/>
    <property type="match status" value="1"/>
</dbReference>
<dbReference type="GO" id="GO:0006094">
    <property type="term" value="P:gluconeogenesis"/>
    <property type="evidence" value="ECO:0007669"/>
    <property type="project" value="UniProtKB-UniPathway"/>
</dbReference>
<dbReference type="EMBL" id="CP009513">
    <property type="protein sequence ID" value="AKB68551.1"/>
    <property type="molecule type" value="Genomic_DNA"/>
</dbReference>
<keyword evidence="7 14" id="KW-0808">Transferase</keyword>
<keyword evidence="10 14" id="KW-0418">Kinase</keyword>
<dbReference type="Gene3D" id="3.20.20.60">
    <property type="entry name" value="Phosphoenolpyruvate-binding domains"/>
    <property type="match status" value="1"/>
</dbReference>
<evidence type="ECO:0000256" key="11">
    <source>
        <dbReference type="ARBA" id="ARBA00022840"/>
    </source>
</evidence>